<evidence type="ECO:0008006" key="3">
    <source>
        <dbReference type="Google" id="ProtNLM"/>
    </source>
</evidence>
<dbReference type="SUPFAM" id="SSF56024">
    <property type="entry name" value="Phospholipase D/nuclease"/>
    <property type="match status" value="1"/>
</dbReference>
<sequence length="240" mass="24954">MSRDRFVEAVAAALTDLGPTRLRLIADGIAAHRTTDDLSAAVPVPGFSAVVSALTTAHRDAGLSTAEAAYLEGAATGYDAGTTERAQAVWSGPASAAVPLRATAQVLLDVAAEARTELLLTTYSAKPYPPLLDALRDAVARGVRVDIVVETLQGAGSALNGVEPATAFTAVPQARLWHWPPHERGAAGAKMHAKVAIADRLALLVTVRTSRSQASRRTSKRACSCAGGRPRRGLPSIYGT</sequence>
<evidence type="ECO:0000313" key="1">
    <source>
        <dbReference type="EMBL" id="GAA0265511.1"/>
    </source>
</evidence>
<reference evidence="2" key="1">
    <citation type="journal article" date="2019" name="Int. J. Syst. Evol. Microbiol.">
        <title>The Global Catalogue of Microorganisms (GCM) 10K type strain sequencing project: providing services to taxonomists for standard genome sequencing and annotation.</title>
        <authorList>
            <consortium name="The Broad Institute Genomics Platform"/>
            <consortium name="The Broad Institute Genome Sequencing Center for Infectious Disease"/>
            <person name="Wu L."/>
            <person name="Ma J."/>
        </authorList>
    </citation>
    <scope>NUCLEOTIDE SEQUENCE [LARGE SCALE GENOMIC DNA]</scope>
    <source>
        <strain evidence="2">JCM 10425</strain>
    </source>
</reference>
<comment type="caution">
    <text evidence="1">The sequence shown here is derived from an EMBL/GenBank/DDBJ whole genome shotgun (WGS) entry which is preliminary data.</text>
</comment>
<protein>
    <recommendedName>
        <fullName evidence="3">Phospholipase D-like domain-containing protein</fullName>
    </recommendedName>
</protein>
<dbReference type="Proteomes" id="UP001500967">
    <property type="component" value="Unassembled WGS sequence"/>
</dbReference>
<dbReference type="InterPro" id="IPR047955">
    <property type="entry name" value="DrmC-like"/>
</dbReference>
<accession>A0ABP3EMP9</accession>
<keyword evidence="2" id="KW-1185">Reference proteome</keyword>
<dbReference type="Gene3D" id="3.30.870.10">
    <property type="entry name" value="Endonuclease Chain A"/>
    <property type="match status" value="1"/>
</dbReference>
<dbReference type="RefSeq" id="WP_344652274.1">
    <property type="nucleotide sequence ID" value="NZ_BAAAGX010000025.1"/>
</dbReference>
<dbReference type="NCBIfam" id="NF038319">
    <property type="entry name" value="DISARM_DrmC_I"/>
    <property type="match status" value="1"/>
</dbReference>
<dbReference type="EMBL" id="BAAAGX010000025">
    <property type="protein sequence ID" value="GAA0265511.1"/>
    <property type="molecule type" value="Genomic_DNA"/>
</dbReference>
<name>A0ABP3EMP9_9ACTN</name>
<gene>
    <name evidence="1" type="ORF">GCM10009539_60070</name>
</gene>
<organism evidence="1 2">
    <name type="scientific">Cryptosporangium japonicum</name>
    <dbReference type="NCBI Taxonomy" id="80872"/>
    <lineage>
        <taxon>Bacteria</taxon>
        <taxon>Bacillati</taxon>
        <taxon>Actinomycetota</taxon>
        <taxon>Actinomycetes</taxon>
        <taxon>Cryptosporangiales</taxon>
        <taxon>Cryptosporangiaceae</taxon>
        <taxon>Cryptosporangium</taxon>
    </lineage>
</organism>
<evidence type="ECO:0000313" key="2">
    <source>
        <dbReference type="Proteomes" id="UP001500967"/>
    </source>
</evidence>
<proteinExistence type="predicted"/>